<feature type="transmembrane region" description="Helical" evidence="1">
    <location>
        <begin position="113"/>
        <end position="134"/>
    </location>
</feature>
<comment type="caution">
    <text evidence="2">The sequence shown here is derived from an EMBL/GenBank/DDBJ whole genome shotgun (WGS) entry which is preliminary data.</text>
</comment>
<feature type="transmembrane region" description="Helical" evidence="1">
    <location>
        <begin position="47"/>
        <end position="67"/>
    </location>
</feature>
<keyword evidence="3" id="KW-1185">Reference proteome</keyword>
<gene>
    <name evidence="2" type="ORF">Dthio_PD3360</name>
</gene>
<reference evidence="2" key="1">
    <citation type="submission" date="2010-05" db="EMBL/GenBank/DDBJ databases">
        <title>The draft genome of Desulfonatronospira thiodismutans ASO3-1.</title>
        <authorList>
            <consortium name="US DOE Joint Genome Institute (JGI-PGF)"/>
            <person name="Lucas S."/>
            <person name="Copeland A."/>
            <person name="Lapidus A."/>
            <person name="Cheng J.-F."/>
            <person name="Bruce D."/>
            <person name="Goodwin L."/>
            <person name="Pitluck S."/>
            <person name="Chertkov O."/>
            <person name="Brettin T."/>
            <person name="Detter J.C."/>
            <person name="Han C."/>
            <person name="Land M.L."/>
            <person name="Hauser L."/>
            <person name="Kyrpides N."/>
            <person name="Mikhailova N."/>
            <person name="Muyzer G."/>
            <person name="Woyke T."/>
        </authorList>
    </citation>
    <scope>NUCLEOTIDE SEQUENCE [LARGE SCALE GENOMIC DNA]</scope>
    <source>
        <strain evidence="2">ASO3-1</strain>
    </source>
</reference>
<evidence type="ECO:0000256" key="1">
    <source>
        <dbReference type="SAM" id="Phobius"/>
    </source>
</evidence>
<proteinExistence type="predicted"/>
<dbReference type="eggNOG" id="COG4852">
    <property type="taxonomic scope" value="Bacteria"/>
</dbReference>
<dbReference type="OrthoDB" id="166547at2"/>
<dbReference type="InterPro" id="IPR018687">
    <property type="entry name" value="DUF2177_membr"/>
</dbReference>
<dbReference type="RefSeq" id="WP_008869047.1">
    <property type="nucleotide sequence ID" value="NZ_ACJN02000001.1"/>
</dbReference>
<feature type="transmembrane region" description="Helical" evidence="1">
    <location>
        <begin position="74"/>
        <end position="93"/>
    </location>
</feature>
<feature type="transmembrane region" description="Helical" evidence="1">
    <location>
        <begin position="7"/>
        <end position="27"/>
    </location>
</feature>
<dbReference type="AlphaFoldDB" id="D6SMK8"/>
<sequence>MNLYFYIKLYLITVPFFFAVDLIWLGLVARNFYQKHLGFILSPEVNWAAAITFYLIYIAGIIFFAVIPALERDSLATALIWGGLFGFFTYATYDLTNMALIKGWPLRVVVVDIAWGAVLCAVVAALSFKAAGWIS</sequence>
<keyword evidence="1" id="KW-0472">Membrane</keyword>
<keyword evidence="1" id="KW-0812">Transmembrane</keyword>
<dbReference type="Proteomes" id="UP000005496">
    <property type="component" value="Unassembled WGS sequence"/>
</dbReference>
<keyword evidence="1" id="KW-1133">Transmembrane helix</keyword>
<evidence type="ECO:0000313" key="2">
    <source>
        <dbReference type="EMBL" id="EFI35919.1"/>
    </source>
</evidence>
<dbReference type="Pfam" id="PF09945">
    <property type="entry name" value="DUF2177"/>
    <property type="match status" value="1"/>
</dbReference>
<dbReference type="EMBL" id="ACJN02000001">
    <property type="protein sequence ID" value="EFI35919.1"/>
    <property type="molecule type" value="Genomic_DNA"/>
</dbReference>
<protein>
    <recommendedName>
        <fullName evidence="4">Transmembrane protein</fullName>
    </recommendedName>
</protein>
<evidence type="ECO:0000313" key="3">
    <source>
        <dbReference type="Proteomes" id="UP000005496"/>
    </source>
</evidence>
<accession>D6SMK8</accession>
<evidence type="ECO:0008006" key="4">
    <source>
        <dbReference type="Google" id="ProtNLM"/>
    </source>
</evidence>
<name>D6SMK8_9BACT</name>
<organism evidence="2 3">
    <name type="scientific">Desulfonatronospira thiodismutans ASO3-1</name>
    <dbReference type="NCBI Taxonomy" id="555779"/>
    <lineage>
        <taxon>Bacteria</taxon>
        <taxon>Pseudomonadati</taxon>
        <taxon>Thermodesulfobacteriota</taxon>
        <taxon>Desulfovibrionia</taxon>
        <taxon>Desulfovibrionales</taxon>
        <taxon>Desulfonatronovibrionaceae</taxon>
        <taxon>Desulfonatronospira</taxon>
    </lineage>
</organism>